<keyword evidence="2" id="KW-0175">Coiled coil</keyword>
<dbReference type="EMBL" id="ACXX02000011">
    <property type="protein sequence ID" value="EGD46733.1"/>
    <property type="molecule type" value="Genomic_DNA"/>
</dbReference>
<sequence>MLKQLKLQAELKQRNAEMQILQEKRTDFKKRQDELKMALEEAKTDEDIALVQQGIDSLENEIAEAGTDEKITSASAEITRIEGELAEIEARGNNPKPSKKDIEERGGNSMNRYQIRELLKTGEYYERAEVKEFYDKFKNLRAIGGEGLTIPEVVINRIMDILGDYSTLYPLVDRITVKGTARILIDTDTTAATWIEQTGTLPTSEVGTITDISFDGYKIGKVTFVDNSMLQDSIINLDDYVVKKIARAISLGLDLAILKGTGATGKQPEGIIPQLPTTNKVIVTDPTGYADIVKPIAVIDTGKDSIGEIVAVMKRSTYYNRLLGYSVQPTSTGEVVAKLPNLKNPDLLGLRVVFNNNMDDDTILYGDFSKYTLVERENVSIDKSEHVKFTEDQMAFRGKGRFDGKPTKKEAFVLVTLEYTSEA</sequence>
<evidence type="ECO:0000313" key="4">
    <source>
        <dbReference type="EMBL" id="EGD46733.1"/>
    </source>
</evidence>
<proteinExistence type="predicted"/>
<accession>F1TFK1</accession>
<feature type="domain" description="Phage capsid-like C-terminal" evidence="3">
    <location>
        <begin position="147"/>
        <end position="416"/>
    </location>
</feature>
<organism evidence="4 5">
    <name type="scientific">Ruminiclostridium papyrosolvens DSM 2782</name>
    <dbReference type="NCBI Taxonomy" id="588581"/>
    <lineage>
        <taxon>Bacteria</taxon>
        <taxon>Bacillati</taxon>
        <taxon>Bacillota</taxon>
        <taxon>Clostridia</taxon>
        <taxon>Eubacteriales</taxon>
        <taxon>Oscillospiraceae</taxon>
        <taxon>Ruminiclostridium</taxon>
    </lineage>
</organism>
<dbReference type="Pfam" id="PF05065">
    <property type="entry name" value="Phage_capsid"/>
    <property type="match status" value="1"/>
</dbReference>
<dbReference type="NCBIfam" id="TIGR01554">
    <property type="entry name" value="major_cap_HK97"/>
    <property type="match status" value="1"/>
</dbReference>
<comment type="caution">
    <text evidence="4">The sequence shown here is derived from an EMBL/GenBank/DDBJ whole genome shotgun (WGS) entry which is preliminary data.</text>
</comment>
<evidence type="ECO:0000313" key="5">
    <source>
        <dbReference type="Proteomes" id="UP000003860"/>
    </source>
</evidence>
<name>F1TFK1_9FIRM</name>
<evidence type="ECO:0000256" key="1">
    <source>
        <dbReference type="ARBA" id="ARBA00004328"/>
    </source>
</evidence>
<dbReference type="OrthoDB" id="2043141at2"/>
<evidence type="ECO:0000259" key="3">
    <source>
        <dbReference type="Pfam" id="PF05065"/>
    </source>
</evidence>
<gene>
    <name evidence="4" type="ORF">Cpap_1272</name>
</gene>
<protein>
    <submittedName>
        <fullName evidence="4">Phage major capsid protein, HK97 family</fullName>
    </submittedName>
</protein>
<dbReference type="Proteomes" id="UP000003860">
    <property type="component" value="Unassembled WGS sequence"/>
</dbReference>
<keyword evidence="5" id="KW-1185">Reference proteome</keyword>
<dbReference type="InterPro" id="IPR054612">
    <property type="entry name" value="Phage_capsid-like_C"/>
</dbReference>
<dbReference type="eggNOG" id="COG4653">
    <property type="taxonomic scope" value="Bacteria"/>
</dbReference>
<dbReference type="InterPro" id="IPR024455">
    <property type="entry name" value="Phage_capsid"/>
</dbReference>
<dbReference type="SUPFAM" id="SSF56563">
    <property type="entry name" value="Major capsid protein gp5"/>
    <property type="match status" value="1"/>
</dbReference>
<dbReference type="RefSeq" id="WP_004620714.1">
    <property type="nucleotide sequence ID" value="NZ_ACXX02000011.1"/>
</dbReference>
<evidence type="ECO:0000256" key="2">
    <source>
        <dbReference type="SAM" id="Coils"/>
    </source>
</evidence>
<dbReference type="Gene3D" id="3.30.2320.10">
    <property type="entry name" value="hypothetical protein PF0899 domain"/>
    <property type="match status" value="1"/>
</dbReference>
<comment type="subcellular location">
    <subcellularLocation>
        <location evidence="1">Virion</location>
    </subcellularLocation>
</comment>
<dbReference type="STRING" id="588581.Cpap_1272"/>
<reference evidence="4" key="1">
    <citation type="submission" date="2009-07" db="EMBL/GenBank/DDBJ databases">
        <authorList>
            <consortium name="US DOE Joint Genome Institute (JGI-PGF)"/>
            <person name="Lucas S."/>
            <person name="Copeland A."/>
            <person name="Lapidus A."/>
            <person name="Glavina del Rio T."/>
            <person name="Tice H."/>
            <person name="Bruce D."/>
            <person name="Goodwin L."/>
            <person name="Pitluck S."/>
            <person name="Larimer F."/>
            <person name="Land M.L."/>
            <person name="Mouttaki H."/>
            <person name="He Z."/>
            <person name="Zhou J."/>
            <person name="Hemme C.L."/>
        </authorList>
    </citation>
    <scope>NUCLEOTIDE SEQUENCE [LARGE SCALE GENOMIC DNA]</scope>
    <source>
        <strain evidence="4">DSM 2782</strain>
    </source>
</reference>
<dbReference type="AlphaFoldDB" id="F1TFK1"/>
<feature type="coiled-coil region" evidence="2">
    <location>
        <begin position="4"/>
        <end position="45"/>
    </location>
</feature>
<reference evidence="4" key="2">
    <citation type="submission" date="2011-01" db="EMBL/GenBank/DDBJ databases">
        <title>The Non-contiguous Finished genome of Clostridium papyrosolvens.</title>
        <authorList>
            <person name="Lucas S."/>
            <person name="Copeland A."/>
            <person name="Lapidus A."/>
            <person name="Cheng J.-F."/>
            <person name="Goodwin L."/>
            <person name="Pitluck S."/>
            <person name="Misra M."/>
            <person name="Chertkov O."/>
            <person name="Detter J.C."/>
            <person name="Han C."/>
            <person name="Tapia R."/>
            <person name="Land M."/>
            <person name="Hauser L."/>
            <person name="Kyrpides N."/>
            <person name="Ivanova N."/>
            <person name="Pagani I."/>
            <person name="Mouttaki H."/>
            <person name="He Z."/>
            <person name="Zhou J."/>
            <person name="Hemme C.L."/>
            <person name="Woyke T."/>
        </authorList>
    </citation>
    <scope>NUCLEOTIDE SEQUENCE [LARGE SCALE GENOMIC DNA]</scope>
    <source>
        <strain evidence="4">DSM 2782</strain>
    </source>
</reference>
<dbReference type="Gene3D" id="3.30.2400.10">
    <property type="entry name" value="Major capsid protein gp5"/>
    <property type="match status" value="1"/>
</dbReference>